<evidence type="ECO:0000313" key="3">
    <source>
        <dbReference type="Proteomes" id="UP001056384"/>
    </source>
</evidence>
<proteinExistence type="predicted"/>
<protein>
    <submittedName>
        <fullName evidence="2">Uncharacterized protein</fullName>
    </submittedName>
</protein>
<name>A0A9Q9EJQ7_9PEZI</name>
<accession>A0A9Q9EJQ7</accession>
<dbReference type="AlphaFoldDB" id="A0A9Q9EJQ7"/>
<keyword evidence="3" id="KW-1185">Reference proteome</keyword>
<feature type="region of interest" description="Disordered" evidence="1">
    <location>
        <begin position="35"/>
        <end position="106"/>
    </location>
</feature>
<feature type="compositionally biased region" description="Polar residues" evidence="1">
    <location>
        <begin position="46"/>
        <end position="71"/>
    </location>
</feature>
<organism evidence="2 3">
    <name type="scientific">Septoria linicola</name>
    <dbReference type="NCBI Taxonomy" id="215465"/>
    <lineage>
        <taxon>Eukaryota</taxon>
        <taxon>Fungi</taxon>
        <taxon>Dikarya</taxon>
        <taxon>Ascomycota</taxon>
        <taxon>Pezizomycotina</taxon>
        <taxon>Dothideomycetes</taxon>
        <taxon>Dothideomycetidae</taxon>
        <taxon>Mycosphaerellales</taxon>
        <taxon>Mycosphaerellaceae</taxon>
        <taxon>Septoria</taxon>
    </lineage>
</organism>
<evidence type="ECO:0000256" key="1">
    <source>
        <dbReference type="SAM" id="MobiDB-lite"/>
    </source>
</evidence>
<dbReference type="Proteomes" id="UP001056384">
    <property type="component" value="Chromosome 4"/>
</dbReference>
<dbReference type="EMBL" id="CP099421">
    <property type="protein sequence ID" value="USW52469.1"/>
    <property type="molecule type" value="Genomic_DNA"/>
</dbReference>
<feature type="compositionally biased region" description="Basic and acidic residues" evidence="1">
    <location>
        <begin position="88"/>
        <end position="106"/>
    </location>
</feature>
<reference evidence="2" key="1">
    <citation type="submission" date="2022-06" db="EMBL/GenBank/DDBJ databases">
        <title>Complete genome sequences of two strains of the flax pathogen Septoria linicola.</title>
        <authorList>
            <person name="Lapalu N."/>
            <person name="Simon A."/>
            <person name="Demenou B."/>
            <person name="Paumier D."/>
            <person name="Guillot M.-P."/>
            <person name="Gout L."/>
            <person name="Valade R."/>
        </authorList>
    </citation>
    <scope>NUCLEOTIDE SEQUENCE</scope>
    <source>
        <strain evidence="2">SE15195</strain>
    </source>
</reference>
<dbReference type="OrthoDB" id="10465713at2759"/>
<evidence type="ECO:0000313" key="2">
    <source>
        <dbReference type="EMBL" id="USW52469.1"/>
    </source>
</evidence>
<sequence>MAAPVADNYIPGHYRPTRTTHEKVAPSVIPSVIPSTIPKPAPKPAQVSNIPSAPQVSNIPTKPQVSNISDHTSGKVKVEAVSKQWKGKKQEAAKKPEEWWERHEWS</sequence>
<gene>
    <name evidence="2" type="ORF">Slin15195_G057880</name>
</gene>
<feature type="region of interest" description="Disordered" evidence="1">
    <location>
        <begin position="1"/>
        <end position="20"/>
    </location>
</feature>